<organism evidence="14">
    <name type="scientific">Hellea balneolensis</name>
    <dbReference type="NCBI Taxonomy" id="287478"/>
    <lineage>
        <taxon>Bacteria</taxon>
        <taxon>Pseudomonadati</taxon>
        <taxon>Pseudomonadota</taxon>
        <taxon>Alphaproteobacteria</taxon>
        <taxon>Maricaulales</taxon>
        <taxon>Robiginitomaculaceae</taxon>
        <taxon>Hellea</taxon>
    </lineage>
</organism>
<dbReference type="GO" id="GO:0016020">
    <property type="term" value="C:membrane"/>
    <property type="evidence" value="ECO:0007669"/>
    <property type="project" value="UniProtKB-SubCell"/>
</dbReference>
<feature type="transmembrane region" description="Helical" evidence="13">
    <location>
        <begin position="93"/>
        <end position="125"/>
    </location>
</feature>
<dbReference type="Proteomes" id="UP000885830">
    <property type="component" value="Unassembled WGS sequence"/>
</dbReference>
<evidence type="ECO:0000256" key="11">
    <source>
        <dbReference type="ARBA" id="ARBA00023303"/>
    </source>
</evidence>
<keyword evidence="11" id="KW-0407">Ion channel</keyword>
<keyword evidence="9" id="KW-0406">Ion transport</keyword>
<keyword evidence="6" id="KW-0631">Potassium channel</keyword>
<evidence type="ECO:0000256" key="12">
    <source>
        <dbReference type="ARBA" id="ARBA00034430"/>
    </source>
</evidence>
<evidence type="ECO:0000256" key="5">
    <source>
        <dbReference type="ARBA" id="ARBA00022692"/>
    </source>
</evidence>
<evidence type="ECO:0000256" key="2">
    <source>
        <dbReference type="ARBA" id="ARBA00006920"/>
    </source>
</evidence>
<evidence type="ECO:0000256" key="10">
    <source>
        <dbReference type="ARBA" id="ARBA00023136"/>
    </source>
</evidence>
<accession>A0A7C5R725</accession>
<evidence type="ECO:0000256" key="4">
    <source>
        <dbReference type="ARBA" id="ARBA00022538"/>
    </source>
</evidence>
<comment type="caution">
    <text evidence="14">The sequence shown here is derived from an EMBL/GenBank/DDBJ whole genome shotgun (WGS) entry which is preliminary data.</text>
</comment>
<reference evidence="14" key="1">
    <citation type="journal article" date="2020" name="mSystems">
        <title>Genome- and Community-Level Interaction Insights into Carbon Utilization and Element Cycling Functions of Hydrothermarchaeota in Hydrothermal Sediment.</title>
        <authorList>
            <person name="Zhou Z."/>
            <person name="Liu Y."/>
            <person name="Xu W."/>
            <person name="Pan J."/>
            <person name="Luo Z.H."/>
            <person name="Li M."/>
        </authorList>
    </citation>
    <scope>NUCLEOTIDE SEQUENCE [LARGE SCALE GENOMIC DNA]</scope>
    <source>
        <strain evidence="14">HyVt-485</strain>
    </source>
</reference>
<keyword evidence="7" id="KW-0630">Potassium</keyword>
<name>A0A7C5R725_9PROT</name>
<evidence type="ECO:0000256" key="6">
    <source>
        <dbReference type="ARBA" id="ARBA00022826"/>
    </source>
</evidence>
<dbReference type="AlphaFoldDB" id="A0A7C5R725"/>
<dbReference type="InterPro" id="IPR010617">
    <property type="entry name" value="TMEM175-like"/>
</dbReference>
<keyword evidence="8 13" id="KW-1133">Transmembrane helix</keyword>
<evidence type="ECO:0000256" key="9">
    <source>
        <dbReference type="ARBA" id="ARBA00023065"/>
    </source>
</evidence>
<evidence type="ECO:0000256" key="8">
    <source>
        <dbReference type="ARBA" id="ARBA00022989"/>
    </source>
</evidence>
<keyword evidence="4" id="KW-0633">Potassium transport</keyword>
<keyword evidence="10 13" id="KW-0472">Membrane</keyword>
<sequence>MFRKSLKTDLDNDPHFTWRGNNVTRLENLSDIVFALGLGMVVSASITPETFSDLGTHFLSIFPVAAAFAILLQLWNAHYVFFRRYGLGDGRTIFLNACLLLVVLFFAYPLRFVFDGLFGFIYAVLGYPATILKMGIGGQQAAIMVSYFAIGYGLAFGLIGLMYNNALAHRRVLKLSTNEIIMTKRTIGANIIRVLCAALVVGFALLTPLSAFSGFLLFLFFPLRAILKKKYKLQHKDTAQN</sequence>
<dbReference type="GO" id="GO:0015252">
    <property type="term" value="F:proton channel activity"/>
    <property type="evidence" value="ECO:0007669"/>
    <property type="project" value="InterPro"/>
</dbReference>
<feature type="transmembrane region" description="Helical" evidence="13">
    <location>
        <begin position="29"/>
        <end position="46"/>
    </location>
</feature>
<evidence type="ECO:0000256" key="7">
    <source>
        <dbReference type="ARBA" id="ARBA00022958"/>
    </source>
</evidence>
<comment type="subcellular location">
    <subcellularLocation>
        <location evidence="1">Membrane</location>
        <topology evidence="1">Multi-pass membrane protein</topology>
    </subcellularLocation>
</comment>
<dbReference type="Pfam" id="PF06736">
    <property type="entry name" value="TMEM175"/>
    <property type="match status" value="1"/>
</dbReference>
<dbReference type="EMBL" id="DRMJ01000037">
    <property type="protein sequence ID" value="HHL42127.1"/>
    <property type="molecule type" value="Genomic_DNA"/>
</dbReference>
<evidence type="ECO:0000256" key="1">
    <source>
        <dbReference type="ARBA" id="ARBA00004141"/>
    </source>
</evidence>
<evidence type="ECO:0000256" key="13">
    <source>
        <dbReference type="SAM" id="Phobius"/>
    </source>
</evidence>
<evidence type="ECO:0000313" key="14">
    <source>
        <dbReference type="EMBL" id="HHL42127.1"/>
    </source>
</evidence>
<comment type="catalytic activity">
    <reaction evidence="12">
        <text>K(+)(in) = K(+)(out)</text>
        <dbReference type="Rhea" id="RHEA:29463"/>
        <dbReference type="ChEBI" id="CHEBI:29103"/>
    </reaction>
</comment>
<feature type="transmembrane region" description="Helical" evidence="13">
    <location>
        <begin position="145"/>
        <end position="166"/>
    </location>
</feature>
<keyword evidence="5 13" id="KW-0812">Transmembrane</keyword>
<keyword evidence="3" id="KW-0813">Transport</keyword>
<feature type="transmembrane region" description="Helical" evidence="13">
    <location>
        <begin position="58"/>
        <end position="81"/>
    </location>
</feature>
<evidence type="ECO:0000256" key="3">
    <source>
        <dbReference type="ARBA" id="ARBA00022448"/>
    </source>
</evidence>
<protein>
    <submittedName>
        <fullName evidence="14">DUF1211 domain-containing protein</fullName>
    </submittedName>
</protein>
<comment type="similarity">
    <text evidence="2">Belongs to the TMEM175 family.</text>
</comment>
<dbReference type="GO" id="GO:0005267">
    <property type="term" value="F:potassium channel activity"/>
    <property type="evidence" value="ECO:0007669"/>
    <property type="project" value="UniProtKB-KW"/>
</dbReference>
<gene>
    <name evidence="14" type="ORF">ENJ42_00785</name>
</gene>
<proteinExistence type="inferred from homology"/>